<dbReference type="PANTHER" id="PTHR44943">
    <property type="entry name" value="CELLULOSE SYNTHASE OPERON PROTEIN C"/>
    <property type="match status" value="1"/>
</dbReference>
<keyword evidence="1" id="KW-0677">Repeat</keyword>
<proteinExistence type="predicted"/>
<keyword evidence="6" id="KW-1185">Reference proteome</keyword>
<protein>
    <submittedName>
        <fullName evidence="5">Tetratricopeptide repeat protein</fullName>
    </submittedName>
</protein>
<evidence type="ECO:0000313" key="6">
    <source>
        <dbReference type="Proteomes" id="UP001595766"/>
    </source>
</evidence>
<dbReference type="EMBL" id="JBHSAV010000043">
    <property type="protein sequence ID" value="MFC3976539.1"/>
    <property type="molecule type" value="Genomic_DNA"/>
</dbReference>
<dbReference type="SMART" id="SM00028">
    <property type="entry name" value="TPR"/>
    <property type="match status" value="4"/>
</dbReference>
<evidence type="ECO:0000256" key="2">
    <source>
        <dbReference type="ARBA" id="ARBA00022803"/>
    </source>
</evidence>
<reference evidence="6" key="1">
    <citation type="journal article" date="2019" name="Int. J. Syst. Evol. Microbiol.">
        <title>The Global Catalogue of Microorganisms (GCM) 10K type strain sequencing project: providing services to taxonomists for standard genome sequencing and annotation.</title>
        <authorList>
            <consortium name="The Broad Institute Genomics Platform"/>
            <consortium name="The Broad Institute Genome Sequencing Center for Infectious Disease"/>
            <person name="Wu L."/>
            <person name="Ma J."/>
        </authorList>
    </citation>
    <scope>NUCLEOTIDE SEQUENCE [LARGE SCALE GENOMIC DNA]</scope>
    <source>
        <strain evidence="6">CECT 8551</strain>
    </source>
</reference>
<gene>
    <name evidence="5" type="ORF">ACFOUP_09150</name>
</gene>
<dbReference type="PROSITE" id="PS50005">
    <property type="entry name" value="TPR"/>
    <property type="match status" value="1"/>
</dbReference>
<evidence type="ECO:0000313" key="5">
    <source>
        <dbReference type="EMBL" id="MFC3976539.1"/>
    </source>
</evidence>
<organism evidence="5 6">
    <name type="scientific">Belliella kenyensis</name>
    <dbReference type="NCBI Taxonomy" id="1472724"/>
    <lineage>
        <taxon>Bacteria</taxon>
        <taxon>Pseudomonadati</taxon>
        <taxon>Bacteroidota</taxon>
        <taxon>Cytophagia</taxon>
        <taxon>Cytophagales</taxon>
        <taxon>Cyclobacteriaceae</taxon>
        <taxon>Belliella</taxon>
    </lineage>
</organism>
<dbReference type="PANTHER" id="PTHR44943:SF8">
    <property type="entry name" value="TPR REPEAT-CONTAINING PROTEIN MJ0263"/>
    <property type="match status" value="1"/>
</dbReference>
<dbReference type="Gene3D" id="1.25.40.10">
    <property type="entry name" value="Tetratricopeptide repeat domain"/>
    <property type="match status" value="2"/>
</dbReference>
<keyword evidence="4" id="KW-0732">Signal</keyword>
<evidence type="ECO:0000256" key="3">
    <source>
        <dbReference type="PROSITE-ProRule" id="PRU00339"/>
    </source>
</evidence>
<accession>A0ABV8EKH9</accession>
<dbReference type="SUPFAM" id="SSF48452">
    <property type="entry name" value="TPR-like"/>
    <property type="match status" value="2"/>
</dbReference>
<dbReference type="InterPro" id="IPR051685">
    <property type="entry name" value="Ycf3/AcsC/BcsC/TPR_MFPF"/>
</dbReference>
<keyword evidence="2 3" id="KW-0802">TPR repeat</keyword>
<comment type="caution">
    <text evidence="5">The sequence shown here is derived from an EMBL/GenBank/DDBJ whole genome shotgun (WGS) entry which is preliminary data.</text>
</comment>
<feature type="repeat" description="TPR" evidence="3">
    <location>
        <begin position="269"/>
        <end position="302"/>
    </location>
</feature>
<evidence type="ECO:0000256" key="1">
    <source>
        <dbReference type="ARBA" id="ARBA00022737"/>
    </source>
</evidence>
<dbReference type="Proteomes" id="UP001595766">
    <property type="component" value="Unassembled WGS sequence"/>
</dbReference>
<dbReference type="Pfam" id="PF13429">
    <property type="entry name" value="TPR_15"/>
    <property type="match status" value="1"/>
</dbReference>
<dbReference type="InterPro" id="IPR011990">
    <property type="entry name" value="TPR-like_helical_dom_sf"/>
</dbReference>
<dbReference type="InterPro" id="IPR019734">
    <property type="entry name" value="TPR_rpt"/>
</dbReference>
<evidence type="ECO:0000256" key="4">
    <source>
        <dbReference type="SAM" id="SignalP"/>
    </source>
</evidence>
<feature type="signal peptide" evidence="4">
    <location>
        <begin position="1"/>
        <end position="19"/>
    </location>
</feature>
<sequence length="403" mass="45720">MRKLILSFALAGLVSVSFAQKKVAKSAEKNFKKGELTTALDEINEALQDPETKDDPSNYLLKGKIQTKMFESGEVEDMSTVDVGRDAFETFNSTMKMVDNDESSKVGKEVYKEDIDGMPENLRPYGIYTLKNVSFRKAIDTYEDDNFEMAYEYFALAADIDPTDTTMNFNAGYLANDLGKSAEAKKFFTRLLKVEEYNKLNAYYFLIQIANSEDNDPEEALRLIGEARKADPSDKTLAEYEIQLLLQLNKMDEALTSVVSALENDPKNPGILLRYGYLLEQSGDLDGALEQYKKSVEADPKFFEGNNYAGAIYLEKARIIINEVGALSDEEWEKKSDAMNKEAENLYKEAVPYFTRASEIQPESTDILQILFQIHERLGNEAEKEKYNQKLIKLLGEDWLDEG</sequence>
<name>A0ABV8EKH9_9BACT</name>
<feature type="chain" id="PRO_5047106545" evidence="4">
    <location>
        <begin position="20"/>
        <end position="403"/>
    </location>
</feature>
<dbReference type="RefSeq" id="WP_241296669.1">
    <property type="nucleotide sequence ID" value="NZ_JAKZGR010000015.1"/>
</dbReference>